<protein>
    <submittedName>
        <fullName evidence="1">Unnamed protein product</fullName>
    </submittedName>
</protein>
<sequence>MRETYISINRCAQVSRGLAKNHPRLTFADAYLPRNSVESDWNAAWIMDVEEAVWKPSEQGVKVDLRSGNRVFRAASDDTTSVSLLSMFEIISQLVHLEVALGIEERTLYV</sequence>
<reference evidence="1" key="1">
    <citation type="submission" date="2023-04" db="EMBL/GenBank/DDBJ databases">
        <title>Phytophthora fragariaefolia NBRC 109709.</title>
        <authorList>
            <person name="Ichikawa N."/>
            <person name="Sato H."/>
            <person name="Tonouchi N."/>
        </authorList>
    </citation>
    <scope>NUCLEOTIDE SEQUENCE</scope>
    <source>
        <strain evidence="1">NBRC 109709</strain>
    </source>
</reference>
<evidence type="ECO:0000313" key="1">
    <source>
        <dbReference type="EMBL" id="GMF41786.1"/>
    </source>
</evidence>
<proteinExistence type="predicted"/>
<dbReference type="EMBL" id="BSXT01001378">
    <property type="protein sequence ID" value="GMF41786.1"/>
    <property type="molecule type" value="Genomic_DNA"/>
</dbReference>
<accession>A0A9W6XMN4</accession>
<evidence type="ECO:0000313" key="2">
    <source>
        <dbReference type="Proteomes" id="UP001165121"/>
    </source>
</evidence>
<keyword evidence="2" id="KW-1185">Reference proteome</keyword>
<dbReference type="Proteomes" id="UP001165121">
    <property type="component" value="Unassembled WGS sequence"/>
</dbReference>
<gene>
    <name evidence="1" type="ORF">Pfra01_001337000</name>
</gene>
<name>A0A9W6XMN4_9STRA</name>
<dbReference type="AlphaFoldDB" id="A0A9W6XMN4"/>
<organism evidence="1 2">
    <name type="scientific">Phytophthora fragariaefolia</name>
    <dbReference type="NCBI Taxonomy" id="1490495"/>
    <lineage>
        <taxon>Eukaryota</taxon>
        <taxon>Sar</taxon>
        <taxon>Stramenopiles</taxon>
        <taxon>Oomycota</taxon>
        <taxon>Peronosporomycetes</taxon>
        <taxon>Peronosporales</taxon>
        <taxon>Peronosporaceae</taxon>
        <taxon>Phytophthora</taxon>
    </lineage>
</organism>
<comment type="caution">
    <text evidence="1">The sequence shown here is derived from an EMBL/GenBank/DDBJ whole genome shotgun (WGS) entry which is preliminary data.</text>
</comment>